<dbReference type="Proteomes" id="UP001446871">
    <property type="component" value="Unassembled WGS sequence"/>
</dbReference>
<name>A0ABR1UPK8_9PEZI</name>
<dbReference type="PANTHER" id="PTHR37017">
    <property type="entry name" value="AB HYDROLASE-1 DOMAIN-CONTAINING PROTEIN-RELATED"/>
    <property type="match status" value="1"/>
</dbReference>
<proteinExistence type="predicted"/>
<feature type="domain" description="AB hydrolase-1" evidence="1">
    <location>
        <begin position="18"/>
        <end position="276"/>
    </location>
</feature>
<accession>A0ABR1UPK8</accession>
<dbReference type="PANTHER" id="PTHR37017:SF11">
    <property type="entry name" value="ESTERASE_LIPASE_THIOESTERASE DOMAIN-CONTAINING PROTEIN"/>
    <property type="match status" value="1"/>
</dbReference>
<evidence type="ECO:0000313" key="3">
    <source>
        <dbReference type="Proteomes" id="UP001446871"/>
    </source>
</evidence>
<organism evidence="2 3">
    <name type="scientific">Apiospora saccharicola</name>
    <dbReference type="NCBI Taxonomy" id="335842"/>
    <lineage>
        <taxon>Eukaryota</taxon>
        <taxon>Fungi</taxon>
        <taxon>Dikarya</taxon>
        <taxon>Ascomycota</taxon>
        <taxon>Pezizomycotina</taxon>
        <taxon>Sordariomycetes</taxon>
        <taxon>Xylariomycetidae</taxon>
        <taxon>Amphisphaeriales</taxon>
        <taxon>Apiosporaceae</taxon>
        <taxon>Apiospora</taxon>
    </lineage>
</organism>
<dbReference type="EMBL" id="JAQQWM010000006">
    <property type="protein sequence ID" value="KAK8060870.1"/>
    <property type="molecule type" value="Genomic_DNA"/>
</dbReference>
<reference evidence="2 3" key="1">
    <citation type="submission" date="2023-01" db="EMBL/GenBank/DDBJ databases">
        <title>Analysis of 21 Apiospora genomes using comparative genomics revels a genus with tremendous synthesis potential of carbohydrate active enzymes and secondary metabolites.</title>
        <authorList>
            <person name="Sorensen T."/>
        </authorList>
    </citation>
    <scope>NUCLEOTIDE SEQUENCE [LARGE SCALE GENOMIC DNA]</scope>
    <source>
        <strain evidence="2 3">CBS 83171</strain>
    </source>
</reference>
<gene>
    <name evidence="2" type="ORF">PG996_010800</name>
</gene>
<dbReference type="InterPro" id="IPR052897">
    <property type="entry name" value="Sec-Metab_Biosynth_Hydrolase"/>
</dbReference>
<dbReference type="Gene3D" id="3.40.50.1820">
    <property type="entry name" value="alpha/beta hydrolase"/>
    <property type="match status" value="1"/>
</dbReference>
<evidence type="ECO:0000259" key="1">
    <source>
        <dbReference type="Pfam" id="PF12697"/>
    </source>
</evidence>
<dbReference type="InterPro" id="IPR000073">
    <property type="entry name" value="AB_hydrolase_1"/>
</dbReference>
<dbReference type="Pfam" id="PF12697">
    <property type="entry name" value="Abhydrolase_6"/>
    <property type="match status" value="1"/>
</dbReference>
<sequence length="294" mass="31553">MATTTTTTSQTPTTKPTIVFGPGAWHKARCFDTIRAALHAQGWETEAVEYPSVVEADRHAEALNSGDVEAKGLPGLDADADATRDVLRRLSGQGKEIVLAVHSYGGLVGANALGAPADANAPEGSKAAVEKYGIQHRKAEGKQGGVIMYVYLAAFVTPKGGSIYNMLGGNWLPWMLPRGDVVVADKPVETFYHDCPPAVQEQCVADLCLQSKQVFLDRVAYEPWNDGVECAFYFCDEDKALPPPIQAQLAAQLGPDAITYHAQTSHSPFLSKVDEVCTFLVDVAAQGQQRAHKA</sequence>
<dbReference type="SUPFAM" id="SSF53474">
    <property type="entry name" value="alpha/beta-Hydrolases"/>
    <property type="match status" value="1"/>
</dbReference>
<evidence type="ECO:0000313" key="2">
    <source>
        <dbReference type="EMBL" id="KAK8060870.1"/>
    </source>
</evidence>
<protein>
    <recommendedName>
        <fullName evidence="1">AB hydrolase-1 domain-containing protein</fullName>
    </recommendedName>
</protein>
<dbReference type="InterPro" id="IPR029058">
    <property type="entry name" value="AB_hydrolase_fold"/>
</dbReference>
<comment type="caution">
    <text evidence="2">The sequence shown here is derived from an EMBL/GenBank/DDBJ whole genome shotgun (WGS) entry which is preliminary data.</text>
</comment>
<keyword evidence="3" id="KW-1185">Reference proteome</keyword>